<keyword evidence="6" id="KW-0119">Carbohydrate metabolism</keyword>
<reference evidence="8 9" key="1">
    <citation type="submission" date="2020-04" db="EMBL/GenBank/DDBJ databases">
        <title>Description of novel Gluconacetobacter.</title>
        <authorList>
            <person name="Sombolestani A."/>
        </authorList>
    </citation>
    <scope>NUCLEOTIDE SEQUENCE [LARGE SCALE GENOMIC DNA]</scope>
    <source>
        <strain evidence="8 9">LMG 27802</strain>
    </source>
</reference>
<dbReference type="Gene3D" id="3.40.50.1000">
    <property type="entry name" value="HAD superfamily/HAD-like"/>
    <property type="match status" value="1"/>
</dbReference>
<dbReference type="InterPro" id="IPR023214">
    <property type="entry name" value="HAD_sf"/>
</dbReference>
<comment type="similarity">
    <text evidence="2">Belongs to the GmhB family.</text>
</comment>
<dbReference type="PANTHER" id="PTHR42891:SF1">
    <property type="entry name" value="D-GLYCERO-BETA-D-MANNO-HEPTOSE-1,7-BISPHOSPHATE 7-PHOSPHATASE"/>
    <property type="match status" value="1"/>
</dbReference>
<keyword evidence="5 8" id="KW-0378">Hydrolase</keyword>
<evidence type="ECO:0000256" key="4">
    <source>
        <dbReference type="ARBA" id="ARBA00022723"/>
    </source>
</evidence>
<dbReference type="InterPro" id="IPR006543">
    <property type="entry name" value="Histidinol-phos"/>
</dbReference>
<dbReference type="NCBIfam" id="TIGR01662">
    <property type="entry name" value="HAD-SF-IIIA"/>
    <property type="match status" value="1"/>
</dbReference>
<evidence type="ECO:0000313" key="9">
    <source>
        <dbReference type="Proteomes" id="UP000578030"/>
    </source>
</evidence>
<dbReference type="GO" id="GO:0005975">
    <property type="term" value="P:carbohydrate metabolic process"/>
    <property type="evidence" value="ECO:0007669"/>
    <property type="project" value="InterPro"/>
</dbReference>
<comment type="caution">
    <text evidence="8">The sequence shown here is derived from an EMBL/GenBank/DDBJ whole genome shotgun (WGS) entry which is preliminary data.</text>
</comment>
<dbReference type="PANTHER" id="PTHR42891">
    <property type="entry name" value="D-GLYCERO-BETA-D-MANNO-HEPTOSE-1,7-BISPHOSPHATE 7-PHOSPHATASE"/>
    <property type="match status" value="1"/>
</dbReference>
<dbReference type="GO" id="GO:0046872">
    <property type="term" value="F:metal ion binding"/>
    <property type="evidence" value="ECO:0007669"/>
    <property type="project" value="UniProtKB-KW"/>
</dbReference>
<dbReference type="InterPro" id="IPR036412">
    <property type="entry name" value="HAD-like_sf"/>
</dbReference>
<dbReference type="GO" id="GO:0016791">
    <property type="term" value="F:phosphatase activity"/>
    <property type="evidence" value="ECO:0007669"/>
    <property type="project" value="InterPro"/>
</dbReference>
<proteinExistence type="inferred from homology"/>
<dbReference type="CDD" id="cd07503">
    <property type="entry name" value="HAD_HisB-N"/>
    <property type="match status" value="1"/>
</dbReference>
<organism evidence="8 9">
    <name type="scientific">Gluconacetobacter tumulisoli</name>
    <dbReference type="NCBI Taxonomy" id="1286189"/>
    <lineage>
        <taxon>Bacteria</taxon>
        <taxon>Pseudomonadati</taxon>
        <taxon>Pseudomonadota</taxon>
        <taxon>Alphaproteobacteria</taxon>
        <taxon>Acetobacterales</taxon>
        <taxon>Acetobacteraceae</taxon>
        <taxon>Gluconacetobacter</taxon>
    </lineage>
</organism>
<dbReference type="GO" id="GO:0005737">
    <property type="term" value="C:cytoplasm"/>
    <property type="evidence" value="ECO:0007669"/>
    <property type="project" value="UniProtKB-SubCell"/>
</dbReference>
<dbReference type="Pfam" id="PF13242">
    <property type="entry name" value="Hydrolase_like"/>
    <property type="match status" value="1"/>
</dbReference>
<dbReference type="InterPro" id="IPR004446">
    <property type="entry name" value="Heptose_bisP_phosphatase"/>
</dbReference>
<evidence type="ECO:0000313" key="8">
    <source>
        <dbReference type="EMBL" id="MBB2201139.1"/>
    </source>
</evidence>
<evidence type="ECO:0000256" key="7">
    <source>
        <dbReference type="ARBA" id="ARBA00031828"/>
    </source>
</evidence>
<dbReference type="EMBL" id="JABEQM010000003">
    <property type="protein sequence ID" value="MBB2201139.1"/>
    <property type="molecule type" value="Genomic_DNA"/>
</dbReference>
<evidence type="ECO:0000256" key="6">
    <source>
        <dbReference type="ARBA" id="ARBA00023277"/>
    </source>
</evidence>
<accession>A0A7W4K677</accession>
<evidence type="ECO:0000256" key="5">
    <source>
        <dbReference type="ARBA" id="ARBA00022801"/>
    </source>
</evidence>
<evidence type="ECO:0000256" key="2">
    <source>
        <dbReference type="ARBA" id="ARBA00005628"/>
    </source>
</evidence>
<dbReference type="NCBIfam" id="TIGR01656">
    <property type="entry name" value="Histidinol-ppas"/>
    <property type="match status" value="1"/>
</dbReference>
<comment type="subcellular location">
    <subcellularLocation>
        <location evidence="1">Cytoplasm</location>
    </subcellularLocation>
</comment>
<dbReference type="AlphaFoldDB" id="A0A7W4K677"/>
<name>A0A7W4K677_9PROT</name>
<dbReference type="InterPro" id="IPR006549">
    <property type="entry name" value="HAD-SF_hydro_IIIA"/>
</dbReference>
<evidence type="ECO:0000256" key="1">
    <source>
        <dbReference type="ARBA" id="ARBA00004496"/>
    </source>
</evidence>
<keyword evidence="4" id="KW-0479">Metal-binding</keyword>
<keyword evidence="9" id="KW-1185">Reference proteome</keyword>
<sequence length="189" mass="21175">MQRQIDDLLPWSRPAAFLDRDGVLIVDDGYPHDPGRVQWMPGAHDAVRRLNEIGYFVFVVTNQAGVARGYYSEDAVHRLHGWMAAQMAANGAHIDSWEYCPHHPEAAIEAFRRVCRRRKPGPGMIIDLMERWPVQREGSFMIGDRATDMQAAAAAGLPGYLFWPGNLDQFIVALIEQGKIPSGMAQFSA</sequence>
<evidence type="ECO:0000256" key="3">
    <source>
        <dbReference type="ARBA" id="ARBA00022490"/>
    </source>
</evidence>
<dbReference type="Proteomes" id="UP000578030">
    <property type="component" value="Unassembled WGS sequence"/>
</dbReference>
<protein>
    <recommendedName>
        <fullName evidence="7">D,D-heptose 1,7-bisphosphate phosphatase</fullName>
    </recommendedName>
</protein>
<gene>
    <name evidence="8" type="ORF">HLH28_06010</name>
</gene>
<dbReference type="SUPFAM" id="SSF56784">
    <property type="entry name" value="HAD-like"/>
    <property type="match status" value="1"/>
</dbReference>
<keyword evidence="3" id="KW-0963">Cytoplasm</keyword>